<sequence length="54" mass="5938">MIALRLNEDGKTMEAVSVHGAAKKVFKSVSEVEERNGSLWIGSVMSPFLGVYHM</sequence>
<dbReference type="Gene3D" id="2.120.10.30">
    <property type="entry name" value="TolB, C-terminal domain"/>
    <property type="match status" value="1"/>
</dbReference>
<accession>A0A0A8ZXQ5</accession>
<reference evidence="1" key="1">
    <citation type="submission" date="2014-09" db="EMBL/GenBank/DDBJ databases">
        <authorList>
            <person name="Magalhaes I.L.F."/>
            <person name="Oliveira U."/>
            <person name="Santos F.R."/>
            <person name="Vidigal T.H.D.A."/>
            <person name="Brescovit A.D."/>
            <person name="Santos A.J."/>
        </authorList>
    </citation>
    <scope>NUCLEOTIDE SEQUENCE</scope>
    <source>
        <tissue evidence="1">Shoot tissue taken approximately 20 cm above the soil surface</tissue>
    </source>
</reference>
<dbReference type="AlphaFoldDB" id="A0A0A8ZXQ5"/>
<evidence type="ECO:0000313" key="1">
    <source>
        <dbReference type="EMBL" id="JAD44139.1"/>
    </source>
</evidence>
<reference evidence="1" key="2">
    <citation type="journal article" date="2015" name="Data Brief">
        <title>Shoot transcriptome of the giant reed, Arundo donax.</title>
        <authorList>
            <person name="Barrero R.A."/>
            <person name="Guerrero F.D."/>
            <person name="Moolhuijzen P."/>
            <person name="Goolsby J.A."/>
            <person name="Tidwell J."/>
            <person name="Bellgard S.E."/>
            <person name="Bellgard M.I."/>
        </authorList>
    </citation>
    <scope>NUCLEOTIDE SEQUENCE</scope>
    <source>
        <tissue evidence="1">Shoot tissue taken approximately 20 cm above the soil surface</tissue>
    </source>
</reference>
<name>A0A0A8ZXQ5_ARUDO</name>
<proteinExistence type="predicted"/>
<evidence type="ECO:0008006" key="2">
    <source>
        <dbReference type="Google" id="ProtNLM"/>
    </source>
</evidence>
<protein>
    <recommendedName>
        <fullName evidence="2">Strictosidine synthase conserved region domain-containing protein</fullName>
    </recommendedName>
</protein>
<dbReference type="InterPro" id="IPR011042">
    <property type="entry name" value="6-blade_b-propeller_TolB-like"/>
</dbReference>
<dbReference type="EMBL" id="GBRH01253756">
    <property type="protein sequence ID" value="JAD44139.1"/>
    <property type="molecule type" value="Transcribed_RNA"/>
</dbReference>
<organism evidence="1">
    <name type="scientific">Arundo donax</name>
    <name type="common">Giant reed</name>
    <name type="synonym">Donax arundinaceus</name>
    <dbReference type="NCBI Taxonomy" id="35708"/>
    <lineage>
        <taxon>Eukaryota</taxon>
        <taxon>Viridiplantae</taxon>
        <taxon>Streptophyta</taxon>
        <taxon>Embryophyta</taxon>
        <taxon>Tracheophyta</taxon>
        <taxon>Spermatophyta</taxon>
        <taxon>Magnoliopsida</taxon>
        <taxon>Liliopsida</taxon>
        <taxon>Poales</taxon>
        <taxon>Poaceae</taxon>
        <taxon>PACMAD clade</taxon>
        <taxon>Arundinoideae</taxon>
        <taxon>Arundineae</taxon>
        <taxon>Arundo</taxon>
    </lineage>
</organism>